<dbReference type="RefSeq" id="WP_067359271.1">
    <property type="nucleotide sequence ID" value="NZ_JBIUBN010000012.1"/>
</dbReference>
<dbReference type="Pfam" id="PF00106">
    <property type="entry name" value="adh_short"/>
    <property type="match status" value="1"/>
</dbReference>
<organism evidence="3 4">
    <name type="scientific">Micromonospora rosaria</name>
    <dbReference type="NCBI Taxonomy" id="47874"/>
    <lineage>
        <taxon>Bacteria</taxon>
        <taxon>Bacillati</taxon>
        <taxon>Actinomycetota</taxon>
        <taxon>Actinomycetes</taxon>
        <taxon>Micromonosporales</taxon>
        <taxon>Micromonosporaceae</taxon>
        <taxon>Micromonospora</taxon>
    </lineage>
</organism>
<accession>A0A136PZT5</accession>
<evidence type="ECO:0000256" key="1">
    <source>
        <dbReference type="ARBA" id="ARBA00006484"/>
    </source>
</evidence>
<dbReference type="GO" id="GO:0016491">
    <property type="term" value="F:oxidoreductase activity"/>
    <property type="evidence" value="ECO:0007669"/>
    <property type="project" value="UniProtKB-KW"/>
</dbReference>
<dbReference type="PRINTS" id="PR00081">
    <property type="entry name" value="GDHRDH"/>
</dbReference>
<evidence type="ECO:0000313" key="4">
    <source>
        <dbReference type="Proteomes" id="UP000070620"/>
    </source>
</evidence>
<dbReference type="Gene3D" id="3.40.50.720">
    <property type="entry name" value="NAD(P)-binding Rossmann-like Domain"/>
    <property type="match status" value="1"/>
</dbReference>
<dbReference type="InterPro" id="IPR002347">
    <property type="entry name" value="SDR_fam"/>
</dbReference>
<comment type="similarity">
    <text evidence="1">Belongs to the short-chain dehydrogenases/reductases (SDR) family.</text>
</comment>
<reference evidence="3 4" key="1">
    <citation type="submission" date="2016-01" db="EMBL/GenBank/DDBJ databases">
        <title>Whole genome sequence and analysis of Micromonospora rosaria DSM 803, which can produce antibacterial substance rosamicin.</title>
        <authorList>
            <person name="Yang H."/>
            <person name="He X."/>
            <person name="Zhu D."/>
        </authorList>
    </citation>
    <scope>NUCLEOTIDE SEQUENCE [LARGE SCALE GENOMIC DNA]</scope>
    <source>
        <strain evidence="3 4">DSM 803</strain>
    </source>
</reference>
<name>A0A136PZT5_9ACTN</name>
<comment type="caution">
    <text evidence="3">The sequence shown here is derived from an EMBL/GenBank/DDBJ whole genome shotgun (WGS) entry which is preliminary data.</text>
</comment>
<dbReference type="SUPFAM" id="SSF51735">
    <property type="entry name" value="NAD(P)-binding Rossmann-fold domains"/>
    <property type="match status" value="1"/>
</dbReference>
<dbReference type="AlphaFoldDB" id="A0A136PZT5"/>
<evidence type="ECO:0000313" key="3">
    <source>
        <dbReference type="EMBL" id="KXK63959.1"/>
    </source>
</evidence>
<evidence type="ECO:0000256" key="2">
    <source>
        <dbReference type="ARBA" id="ARBA00023002"/>
    </source>
</evidence>
<dbReference type="EMBL" id="LRQV01000001">
    <property type="protein sequence ID" value="KXK63959.1"/>
    <property type="molecule type" value="Genomic_DNA"/>
</dbReference>
<dbReference type="InterPro" id="IPR036291">
    <property type="entry name" value="NAD(P)-bd_dom_sf"/>
</dbReference>
<gene>
    <name evidence="3" type="ORF">AWW66_00490</name>
</gene>
<dbReference type="PANTHER" id="PTHR24320">
    <property type="entry name" value="RETINOL DEHYDROGENASE"/>
    <property type="match status" value="1"/>
</dbReference>
<proteinExistence type="inferred from homology"/>
<dbReference type="PANTHER" id="PTHR24320:SF148">
    <property type="entry name" value="NAD(P)-BINDING ROSSMANN-FOLD SUPERFAMILY PROTEIN"/>
    <property type="match status" value="1"/>
</dbReference>
<protein>
    <recommendedName>
        <fullName evidence="5">Short-chain dehydrogenase</fullName>
    </recommendedName>
</protein>
<keyword evidence="2" id="KW-0560">Oxidoreductase</keyword>
<sequence>MPIAWTPDDMPDQTGRTAVVTGASSGLGLVAAERLAARGATVIMAVRDVAKGERVRAGLTGDLLVRRLDLADLDSVRAFADRLRAEDRPVDLLLNNAGVGGAHGPERSAQGYESIVATNHLGHFALTGLLLDRFRPDRDPRVVTVGSGFYRLLSGGPDLDDLTGIPAGPPIVRYIRSKQANLLFGVELDRRLRRAGSPVRSLLAHPGMARTPMQANADGPGAWIVTRIGGAVLARSAASGTIPLLYAATAPAAESGVFLGPALHRWDHRVHARPLVRPATDPALASRLWAVSQTATGVRYLDDTAQPSPRP</sequence>
<evidence type="ECO:0008006" key="5">
    <source>
        <dbReference type="Google" id="ProtNLM"/>
    </source>
</evidence>
<dbReference type="Proteomes" id="UP000070620">
    <property type="component" value="Unassembled WGS sequence"/>
</dbReference>
<keyword evidence="4" id="KW-1185">Reference proteome</keyword>